<gene>
    <name evidence="1" type="ORF">AB1300_10890</name>
</gene>
<name>A0ABV3VXR6_9BACI</name>
<protein>
    <submittedName>
        <fullName evidence="1">SUKH-4 family immunity protein</fullName>
    </submittedName>
</protein>
<sequence>MDSLSTYRTILQMDQKGISQASIDFLVEHIGDDFEKFRRKYKFLSISKGFLRSYSSLKDMELKIEVSKLEQSGEEAPLTKLENDWYFADIINKLPTYLKFENFYLIKEHINHEYFVLNRLSAEIVLLDYSHLENKERIYVNSSIETFCLSLAIYKRYVNKMTKYYNDFRDQEEMKFSDEILAIPHQLRTKLRKIDSTILCSENNSLHYWEKKCDDWVEELALLETSHREGLGLSGW</sequence>
<proteinExistence type="predicted"/>
<organism evidence="1 2">
    <name type="scientific">Lysinibacillus xylanilyticus</name>
    <dbReference type="NCBI Taxonomy" id="582475"/>
    <lineage>
        <taxon>Bacteria</taxon>
        <taxon>Bacillati</taxon>
        <taxon>Bacillota</taxon>
        <taxon>Bacilli</taxon>
        <taxon>Bacillales</taxon>
        <taxon>Bacillaceae</taxon>
        <taxon>Lysinibacillus</taxon>
    </lineage>
</organism>
<dbReference type="Pfam" id="PF14435">
    <property type="entry name" value="SUKH-4"/>
    <property type="match status" value="1"/>
</dbReference>
<dbReference type="RefSeq" id="WP_368636509.1">
    <property type="nucleotide sequence ID" value="NZ_JBFRHK010000005.1"/>
</dbReference>
<keyword evidence="2" id="KW-1185">Reference proteome</keyword>
<accession>A0ABV3VXR6</accession>
<reference evidence="1 2" key="1">
    <citation type="submission" date="2024-07" db="EMBL/GenBank/DDBJ databases">
        <title>Characterization of a bacterium isolated from hydrolysated instant sea cucumber by whole-genome sequencing and metabolomics.</title>
        <authorList>
            <person name="Luo X."/>
            <person name="Zhang Z."/>
            <person name="Zheng Z."/>
            <person name="Zhang W."/>
            <person name="Ming T."/>
            <person name="Jiao L."/>
            <person name="Su X."/>
            <person name="Kong F."/>
            <person name="Xu J."/>
        </authorList>
    </citation>
    <scope>NUCLEOTIDE SEQUENCE [LARGE SCALE GENOMIC DNA]</scope>
    <source>
        <strain evidence="1 2">XL-2024</strain>
    </source>
</reference>
<evidence type="ECO:0000313" key="1">
    <source>
        <dbReference type="EMBL" id="MEX3745641.1"/>
    </source>
</evidence>
<comment type="caution">
    <text evidence="1">The sequence shown here is derived from an EMBL/GenBank/DDBJ whole genome shotgun (WGS) entry which is preliminary data.</text>
</comment>
<dbReference type="EMBL" id="JBFRHK010000005">
    <property type="protein sequence ID" value="MEX3745641.1"/>
    <property type="molecule type" value="Genomic_DNA"/>
</dbReference>
<dbReference type="InterPro" id="IPR025851">
    <property type="entry name" value="SUKH-4"/>
</dbReference>
<dbReference type="Proteomes" id="UP001558534">
    <property type="component" value="Unassembled WGS sequence"/>
</dbReference>
<evidence type="ECO:0000313" key="2">
    <source>
        <dbReference type="Proteomes" id="UP001558534"/>
    </source>
</evidence>